<keyword evidence="3" id="KW-0645">Protease</keyword>
<dbReference type="OrthoDB" id="547031at2759"/>
<accession>A0A0J9RDR3</accession>
<gene>
    <name evidence="6" type="primary">Dsim\GD25600</name>
    <name evidence="6" type="ORF">Dsimw501_GD25600</name>
</gene>
<dbReference type="PROSITE" id="PS00135">
    <property type="entry name" value="TRYPSIN_SER"/>
    <property type="match status" value="1"/>
</dbReference>
<organism evidence="6 7">
    <name type="scientific">Drosophila simulans</name>
    <name type="common">Fruit fly</name>
    <dbReference type="NCBI Taxonomy" id="7240"/>
    <lineage>
        <taxon>Eukaryota</taxon>
        <taxon>Metazoa</taxon>
        <taxon>Ecdysozoa</taxon>
        <taxon>Arthropoda</taxon>
        <taxon>Hexapoda</taxon>
        <taxon>Insecta</taxon>
        <taxon>Pterygota</taxon>
        <taxon>Neoptera</taxon>
        <taxon>Endopterygota</taxon>
        <taxon>Diptera</taxon>
        <taxon>Brachycera</taxon>
        <taxon>Muscomorpha</taxon>
        <taxon>Ephydroidea</taxon>
        <taxon>Drosophilidae</taxon>
        <taxon>Drosophila</taxon>
        <taxon>Sophophora</taxon>
    </lineage>
</organism>
<dbReference type="InterPro" id="IPR033116">
    <property type="entry name" value="TRYPSIN_SER"/>
</dbReference>
<dbReference type="GO" id="GO:0006508">
    <property type="term" value="P:proteolysis"/>
    <property type="evidence" value="ECO:0007669"/>
    <property type="project" value="UniProtKB-KW"/>
</dbReference>
<dbReference type="PRINTS" id="PR00722">
    <property type="entry name" value="CHYMOTRYPSIN"/>
</dbReference>
<dbReference type="GO" id="GO:0004252">
    <property type="term" value="F:serine-type endopeptidase activity"/>
    <property type="evidence" value="ECO:0007669"/>
    <property type="project" value="InterPro"/>
</dbReference>
<name>A0A0J9RDR3_DROSI</name>
<dbReference type="InterPro" id="IPR018114">
    <property type="entry name" value="TRYPSIN_HIS"/>
</dbReference>
<feature type="signal peptide" evidence="4">
    <location>
        <begin position="1"/>
        <end position="23"/>
    </location>
</feature>
<feature type="chain" id="PRO_5005321550" evidence="4">
    <location>
        <begin position="24"/>
        <end position="284"/>
    </location>
</feature>
<dbReference type="InterPro" id="IPR043504">
    <property type="entry name" value="Peptidase_S1_PA_chymotrypsin"/>
</dbReference>
<dbReference type="PROSITE" id="PS50240">
    <property type="entry name" value="TRYPSIN_DOM"/>
    <property type="match status" value="1"/>
</dbReference>
<keyword evidence="3 6" id="KW-0378">Hydrolase</keyword>
<dbReference type="InterPro" id="IPR001254">
    <property type="entry name" value="Trypsin_dom"/>
</dbReference>
<dbReference type="EC" id="3.4.21.-" evidence="6"/>
<dbReference type="CDD" id="cd00190">
    <property type="entry name" value="Tryp_SPc"/>
    <property type="match status" value="1"/>
</dbReference>
<dbReference type="InterPro" id="IPR001314">
    <property type="entry name" value="Peptidase_S1A"/>
</dbReference>
<keyword evidence="3" id="KW-0720">Serine protease</keyword>
<comment type="similarity">
    <text evidence="2">Belongs to the peptidase S1 family. CLIP subfamily.</text>
</comment>
<protein>
    <submittedName>
        <fullName evidence="6">Uncharacterized protein, isoform A</fullName>
        <ecNumber evidence="6">3.4.21.-</ecNumber>
    </submittedName>
</protein>
<dbReference type="Bgee" id="FBgn0196886">
    <property type="expression patterns" value="Expressed in adult organism"/>
</dbReference>
<feature type="domain" description="Peptidase S1" evidence="5">
    <location>
        <begin position="39"/>
        <end position="265"/>
    </location>
</feature>
<reference evidence="6 7" key="1">
    <citation type="journal article" date="2013" name="Genome Res.">
        <title>A second-generation assembly of the Drosophila simulans genome provides new insights into patterns of lineage-specific divergence.</title>
        <authorList>
            <person name="Hu T.T."/>
            <person name="Eisen M.B."/>
            <person name="Thornton K.R."/>
            <person name="Andolfatto P."/>
        </authorList>
    </citation>
    <scope>NUCLEOTIDE SEQUENCE [LARGE SCALE GENOMIC DNA]</scope>
    <source>
        <strain evidence="7">w501</strain>
    </source>
</reference>
<dbReference type="AlphaFoldDB" id="A0A0J9RDR3"/>
<dbReference type="SMART" id="SM00020">
    <property type="entry name" value="Tryp_SPc"/>
    <property type="match status" value="1"/>
</dbReference>
<dbReference type="EMBL" id="CM002911">
    <property type="protein sequence ID" value="KMY94061.1"/>
    <property type="molecule type" value="Genomic_DNA"/>
</dbReference>
<evidence type="ECO:0000313" key="7">
    <source>
        <dbReference type="Proteomes" id="UP000035880"/>
    </source>
</evidence>
<dbReference type="FunFam" id="2.40.10.10:FF:000318">
    <property type="entry name" value="IP20273p"/>
    <property type="match status" value="1"/>
</dbReference>
<proteinExistence type="inferred from homology"/>
<evidence type="ECO:0000313" key="6">
    <source>
        <dbReference type="EMBL" id="KMY94061.1"/>
    </source>
</evidence>
<dbReference type="PROSITE" id="PS00134">
    <property type="entry name" value="TRYPSIN_HIS"/>
    <property type="match status" value="1"/>
</dbReference>
<evidence type="ECO:0000256" key="2">
    <source>
        <dbReference type="ARBA" id="ARBA00024195"/>
    </source>
</evidence>
<dbReference type="Proteomes" id="UP000035880">
    <property type="component" value="Chromosome 2R"/>
</dbReference>
<evidence type="ECO:0000256" key="3">
    <source>
        <dbReference type="RuleBase" id="RU363034"/>
    </source>
</evidence>
<evidence type="ECO:0000256" key="1">
    <source>
        <dbReference type="ARBA" id="ARBA00023157"/>
    </source>
</evidence>
<evidence type="ECO:0000256" key="4">
    <source>
        <dbReference type="SAM" id="SignalP"/>
    </source>
</evidence>
<dbReference type="Pfam" id="PF00089">
    <property type="entry name" value="Trypsin"/>
    <property type="match status" value="1"/>
</dbReference>
<dbReference type="InterPro" id="IPR009003">
    <property type="entry name" value="Peptidase_S1_PA"/>
</dbReference>
<dbReference type="SUPFAM" id="SSF50494">
    <property type="entry name" value="Trypsin-like serine proteases"/>
    <property type="match status" value="1"/>
</dbReference>
<keyword evidence="4" id="KW-0732">Signal</keyword>
<keyword evidence="1" id="KW-1015">Disulfide bond</keyword>
<dbReference type="InterPro" id="IPR051487">
    <property type="entry name" value="Ser/Thr_Proteases_Immune/Dev"/>
</dbReference>
<dbReference type="Gene3D" id="2.40.10.10">
    <property type="entry name" value="Trypsin-like serine proteases"/>
    <property type="match status" value="1"/>
</dbReference>
<sequence length="284" mass="31945">MFVTQPVIFTIFKIILLWPGAMSQFLEPNCGYPGISPKIMHGQIAENGTNPWMAYIFKYNDKEVAELVCGGTLIHKQFVLSAAHCIERDQILAVRLGERSSSRYFAVTKAFRNKYFTTNNYSNDIGILRIRPQVKFNAVIRPICIITDLIKVPNVKTYKAAGWGRTENEKFSKVLKTIELNELNASECYNMLWVNVTESQICAGHPDGDTCAGDSGGPLIHPVYMHGSLRYVQLGIISFGSSLCSSPGVYTRISSFIDWILMVVDNYTVRSPPKIQYRVWPSGK</sequence>
<dbReference type="PANTHER" id="PTHR24256">
    <property type="entry name" value="TRYPTASE-RELATED"/>
    <property type="match status" value="1"/>
</dbReference>
<dbReference type="KEGG" id="dsi:Dsimw501_GD25600"/>
<evidence type="ECO:0000259" key="5">
    <source>
        <dbReference type="PROSITE" id="PS50240"/>
    </source>
</evidence>